<dbReference type="NCBIfam" id="TIGR00756">
    <property type="entry name" value="PPR"/>
    <property type="match status" value="9"/>
</dbReference>
<dbReference type="GO" id="GO:0008270">
    <property type="term" value="F:zinc ion binding"/>
    <property type="evidence" value="ECO:0007669"/>
    <property type="project" value="InterPro"/>
</dbReference>
<evidence type="ECO:0000256" key="3">
    <source>
        <dbReference type="PROSITE-ProRule" id="PRU00708"/>
    </source>
</evidence>
<dbReference type="FunCoup" id="A0A1Q3D9F9">
    <property type="interactions" value="48"/>
</dbReference>
<dbReference type="FunFam" id="1.25.40.10:FF:000348">
    <property type="entry name" value="Pentatricopeptide repeat-containing protein chloroplastic"/>
    <property type="match status" value="1"/>
</dbReference>
<dbReference type="InterPro" id="IPR046960">
    <property type="entry name" value="PPR_At4g14850-like_plant"/>
</dbReference>
<dbReference type="InterPro" id="IPR046849">
    <property type="entry name" value="E2_motif"/>
</dbReference>
<dbReference type="Pfam" id="PF13041">
    <property type="entry name" value="PPR_2"/>
    <property type="match status" value="3"/>
</dbReference>
<feature type="domain" description="DYW" evidence="4">
    <location>
        <begin position="593"/>
        <end position="686"/>
    </location>
</feature>
<proteinExistence type="inferred from homology"/>
<comment type="caution">
    <text evidence="5">The sequence shown here is derived from an EMBL/GenBank/DDBJ whole genome shotgun (WGS) entry which is preliminary data.</text>
</comment>
<dbReference type="AlphaFoldDB" id="A0A1Q3D9F9"/>
<protein>
    <submittedName>
        <fullName evidence="5">PPR domain-containing protein/PPR_2 domain-containing protein/DYW_deaminase domain-containing protein</fullName>
    </submittedName>
</protein>
<dbReference type="PROSITE" id="PS51375">
    <property type="entry name" value="PPR"/>
    <property type="match status" value="5"/>
</dbReference>
<dbReference type="FunFam" id="1.25.40.10:FF:002148">
    <property type="entry name" value="Pentatricopeptide repeat-containing protein At2g29760, chloroplastic"/>
    <property type="match status" value="1"/>
</dbReference>
<dbReference type="PANTHER" id="PTHR47926">
    <property type="entry name" value="PENTATRICOPEPTIDE REPEAT-CONTAINING PROTEIN"/>
    <property type="match status" value="1"/>
</dbReference>
<dbReference type="OrthoDB" id="185373at2759"/>
<feature type="repeat" description="PPR" evidence="3">
    <location>
        <begin position="214"/>
        <end position="244"/>
    </location>
</feature>
<dbReference type="EMBL" id="BDDD01005238">
    <property type="protein sequence ID" value="GAV89082.1"/>
    <property type="molecule type" value="Genomic_DNA"/>
</dbReference>
<dbReference type="Pfam" id="PF20431">
    <property type="entry name" value="E_motif"/>
    <property type="match status" value="1"/>
</dbReference>
<dbReference type="PANTHER" id="PTHR47926:SF452">
    <property type="entry name" value="PENTATRICOPEPTIDE REPEAT-CONTAINING PROTEIN"/>
    <property type="match status" value="1"/>
</dbReference>
<dbReference type="FunFam" id="1.25.40.10:FF:000427">
    <property type="entry name" value="Pentatricopeptide repeat-containing protein chloroplastic"/>
    <property type="match status" value="1"/>
</dbReference>
<dbReference type="Pfam" id="PF14432">
    <property type="entry name" value="DYW_deaminase"/>
    <property type="match status" value="1"/>
</dbReference>
<dbReference type="InterPro" id="IPR032867">
    <property type="entry name" value="DYW_dom"/>
</dbReference>
<dbReference type="InterPro" id="IPR046848">
    <property type="entry name" value="E_motif"/>
</dbReference>
<organism evidence="5 6">
    <name type="scientific">Cephalotus follicularis</name>
    <name type="common">Albany pitcher plant</name>
    <dbReference type="NCBI Taxonomy" id="3775"/>
    <lineage>
        <taxon>Eukaryota</taxon>
        <taxon>Viridiplantae</taxon>
        <taxon>Streptophyta</taxon>
        <taxon>Embryophyta</taxon>
        <taxon>Tracheophyta</taxon>
        <taxon>Spermatophyta</taxon>
        <taxon>Magnoliopsida</taxon>
        <taxon>eudicotyledons</taxon>
        <taxon>Gunneridae</taxon>
        <taxon>Pentapetalae</taxon>
        <taxon>rosids</taxon>
        <taxon>fabids</taxon>
        <taxon>Oxalidales</taxon>
        <taxon>Cephalotaceae</taxon>
        <taxon>Cephalotus</taxon>
    </lineage>
</organism>
<dbReference type="Pfam" id="PF01535">
    <property type="entry name" value="PPR"/>
    <property type="match status" value="4"/>
</dbReference>
<evidence type="ECO:0000313" key="5">
    <source>
        <dbReference type="EMBL" id="GAV89082.1"/>
    </source>
</evidence>
<evidence type="ECO:0000313" key="6">
    <source>
        <dbReference type="Proteomes" id="UP000187406"/>
    </source>
</evidence>
<dbReference type="InParanoid" id="A0A1Q3D9F9"/>
<accession>A0A1Q3D9F9</accession>
<comment type="similarity">
    <text evidence="1">Belongs to the PPR family. PCMP-H subfamily.</text>
</comment>
<feature type="repeat" description="PPR" evidence="3">
    <location>
        <begin position="113"/>
        <end position="143"/>
    </location>
</feature>
<dbReference type="SUPFAM" id="SSF48452">
    <property type="entry name" value="TPR-like"/>
    <property type="match status" value="1"/>
</dbReference>
<dbReference type="Pfam" id="PF20430">
    <property type="entry name" value="Eplus_motif"/>
    <property type="match status" value="1"/>
</dbReference>
<gene>
    <name evidence="5" type="ORF">CFOL_v3_32502</name>
</gene>
<evidence type="ECO:0000256" key="2">
    <source>
        <dbReference type="ARBA" id="ARBA00022737"/>
    </source>
</evidence>
<feature type="repeat" description="PPR" evidence="3">
    <location>
        <begin position="245"/>
        <end position="279"/>
    </location>
</feature>
<feature type="repeat" description="PPR" evidence="3">
    <location>
        <begin position="144"/>
        <end position="178"/>
    </location>
</feature>
<keyword evidence="2" id="KW-0677">Repeat</keyword>
<dbReference type="GO" id="GO:0003723">
    <property type="term" value="F:RNA binding"/>
    <property type="evidence" value="ECO:0007669"/>
    <property type="project" value="InterPro"/>
</dbReference>
<dbReference type="Gene3D" id="1.25.40.10">
    <property type="entry name" value="Tetratricopeptide repeat domain"/>
    <property type="match status" value="5"/>
</dbReference>
<sequence length="686" mass="76519">MLRSGLFFDTFSASKLLAACAVSTFSSLDYARNVFDQIPQPNLYTWNTLIRAYASSPEPIEGLVIFLLMLYECPEFPNKFTFPFVVKAAAEGSNLLVGQAIQGMVIKASLGSDLFILNSLIHFYAQCGDMDSAYRVFGRIRKKDVVSWNSMITGFTRRGCPEESLEYFKGMEAENVKPNVVTMVSVLSACAKKKDLEFGKWVCDYIERNGMSVDLVLSNAMLDMFAKCGNIEEAKRLFDVMEEMDIISWTTMLDGYAKLGKSDAARHVFDAMPRQDIAAWNVLISAYEQNGQPKEAIAIFHELQLSKNVKPDEVTLVSTLSACAQLGALDLGSWIHVYIKKQGMKLNCHLTTSLIDMYSKCGDIEKALEVFNLVERRDVFVWSAMIAGLAMHGRGRDATDLFSKMQEANVKPSAVTFTNLLCACSHTGLVDEGRKFFNQMEPIYGVVPGNKHYTCMVDALGRAGLMEEAMDLIDKMPTPPSASVWGALLGACKTQGNVELAEQACGHLLELDPRNHGAYVLLSNIYAKAGKWDSVSGLRKTMRDSGLRKQPGCSSIEVNGIVHEFLVGDDSHPLCKDIYSKLDEIVARLKSVGYLPNKSHLLQLVEEEDMKEQALKLHSEKLAIAFGLISMKPSQPIRIVKNLRVCGDCHSVAKLVSSLYDRDIILRDRYRFHHFRGGHCSCMEYW</sequence>
<keyword evidence="6" id="KW-1185">Reference proteome</keyword>
<evidence type="ECO:0000259" key="4">
    <source>
        <dbReference type="Pfam" id="PF14432"/>
    </source>
</evidence>
<dbReference type="InterPro" id="IPR002885">
    <property type="entry name" value="PPR_rpt"/>
</dbReference>
<name>A0A1Q3D9F9_CEPFO</name>
<reference evidence="6" key="1">
    <citation type="submission" date="2016-04" db="EMBL/GenBank/DDBJ databases">
        <title>Cephalotus genome sequencing.</title>
        <authorList>
            <person name="Fukushima K."/>
            <person name="Hasebe M."/>
            <person name="Fang X."/>
        </authorList>
    </citation>
    <scope>NUCLEOTIDE SEQUENCE [LARGE SCALE GENOMIC DNA]</scope>
    <source>
        <strain evidence="6">cv. St1</strain>
    </source>
</reference>
<dbReference type="InterPro" id="IPR011990">
    <property type="entry name" value="TPR-like_helical_dom_sf"/>
</dbReference>
<dbReference type="GO" id="GO:0009451">
    <property type="term" value="P:RNA modification"/>
    <property type="evidence" value="ECO:0007669"/>
    <property type="project" value="InterPro"/>
</dbReference>
<dbReference type="Proteomes" id="UP000187406">
    <property type="component" value="Unassembled WGS sequence"/>
</dbReference>
<evidence type="ECO:0000256" key="1">
    <source>
        <dbReference type="ARBA" id="ARBA00006643"/>
    </source>
</evidence>
<feature type="repeat" description="PPR" evidence="3">
    <location>
        <begin position="378"/>
        <end position="412"/>
    </location>
</feature>